<dbReference type="VEuPathDB" id="FungiDB:PSHT_15990"/>
<proteinExistence type="predicted"/>
<feature type="chain" id="PRO_5015745922" evidence="2">
    <location>
        <begin position="22"/>
        <end position="123"/>
    </location>
</feature>
<dbReference type="VEuPathDB" id="FungiDB:PSTT_07580"/>
<feature type="compositionally biased region" description="Polar residues" evidence="1">
    <location>
        <begin position="56"/>
        <end position="67"/>
    </location>
</feature>
<evidence type="ECO:0000256" key="2">
    <source>
        <dbReference type="SAM" id="SignalP"/>
    </source>
</evidence>
<sequence length="123" mass="13695">MKPIFLFFVAPMSMLFYDIQGFGSHDDQQPKNLYASWLSKCCRPLDGEPGRKGAHTRSSFDPSQNSVIGALPDAIDSQPDRTAEYPHHRPREEQMMDTLLLRSSSLLVAGPMESDLEGNTPGL</sequence>
<dbReference type="EMBL" id="PKSL01000065">
    <property type="protein sequence ID" value="POW08323.1"/>
    <property type="molecule type" value="Genomic_DNA"/>
</dbReference>
<dbReference type="Proteomes" id="UP000239156">
    <property type="component" value="Unassembled WGS sequence"/>
</dbReference>
<keyword evidence="4" id="KW-1185">Reference proteome</keyword>
<dbReference type="AlphaFoldDB" id="A0A2S4VFM4"/>
<comment type="caution">
    <text evidence="3">The sequence shown here is derived from an EMBL/GenBank/DDBJ whole genome shotgun (WGS) entry which is preliminary data.</text>
</comment>
<keyword evidence="2" id="KW-0732">Signal</keyword>
<accession>A0A2S4VFM4</accession>
<evidence type="ECO:0000313" key="3">
    <source>
        <dbReference type="EMBL" id="POW08323.1"/>
    </source>
</evidence>
<feature type="region of interest" description="Disordered" evidence="1">
    <location>
        <begin position="46"/>
        <end position="92"/>
    </location>
</feature>
<evidence type="ECO:0000313" key="4">
    <source>
        <dbReference type="Proteomes" id="UP000239156"/>
    </source>
</evidence>
<reference evidence="3" key="1">
    <citation type="submission" date="2017-12" db="EMBL/GenBank/DDBJ databases">
        <title>Gene loss provides genomic basis for host adaptation in cereal stripe rust fungi.</title>
        <authorList>
            <person name="Xia C."/>
        </authorList>
    </citation>
    <scope>NUCLEOTIDE SEQUENCE [LARGE SCALE GENOMIC DNA]</scope>
    <source>
        <strain evidence="3">93-210</strain>
    </source>
</reference>
<protein>
    <submittedName>
        <fullName evidence="3">Uncharacterized protein</fullName>
    </submittedName>
</protein>
<name>A0A2S4VFM4_9BASI</name>
<organism evidence="3 4">
    <name type="scientific">Puccinia striiformis</name>
    <dbReference type="NCBI Taxonomy" id="27350"/>
    <lineage>
        <taxon>Eukaryota</taxon>
        <taxon>Fungi</taxon>
        <taxon>Dikarya</taxon>
        <taxon>Basidiomycota</taxon>
        <taxon>Pucciniomycotina</taxon>
        <taxon>Pucciniomycetes</taxon>
        <taxon>Pucciniales</taxon>
        <taxon>Pucciniaceae</taxon>
        <taxon>Puccinia</taxon>
    </lineage>
</organism>
<evidence type="ECO:0000256" key="1">
    <source>
        <dbReference type="SAM" id="MobiDB-lite"/>
    </source>
</evidence>
<feature type="compositionally biased region" description="Basic and acidic residues" evidence="1">
    <location>
        <begin position="78"/>
        <end position="92"/>
    </location>
</feature>
<feature type="signal peptide" evidence="2">
    <location>
        <begin position="1"/>
        <end position="21"/>
    </location>
</feature>
<gene>
    <name evidence="3" type="ORF">PSTT_07580</name>
</gene>